<feature type="domain" description="GFO/IDH/MocA-like oxidoreductase" evidence="4">
    <location>
        <begin position="126"/>
        <end position="246"/>
    </location>
</feature>
<reference evidence="5 6" key="1">
    <citation type="submission" date="2024-09" db="EMBL/GenBank/DDBJ databases">
        <authorList>
            <person name="Sun Q."/>
            <person name="Mori K."/>
        </authorList>
    </citation>
    <scope>NUCLEOTIDE SEQUENCE [LARGE SCALE GENOMIC DNA]</scope>
    <source>
        <strain evidence="5 6">CGMCC 1.15906</strain>
    </source>
</reference>
<dbReference type="Gene3D" id="3.30.360.10">
    <property type="entry name" value="Dihydrodipicolinate Reductase, domain 2"/>
    <property type="match status" value="1"/>
</dbReference>
<evidence type="ECO:0000259" key="3">
    <source>
        <dbReference type="Pfam" id="PF01408"/>
    </source>
</evidence>
<name>A0ABV6QIE4_9ACTN</name>
<comment type="similarity">
    <text evidence="1">Belongs to the Gfo/Idh/MocA family.</text>
</comment>
<dbReference type="Pfam" id="PF22725">
    <property type="entry name" value="GFO_IDH_MocA_C3"/>
    <property type="match status" value="1"/>
</dbReference>
<protein>
    <submittedName>
        <fullName evidence="5">Gfo/Idh/MocA family oxidoreductase</fullName>
    </submittedName>
</protein>
<dbReference type="Pfam" id="PF01408">
    <property type="entry name" value="GFO_IDH_MocA"/>
    <property type="match status" value="1"/>
</dbReference>
<dbReference type="InterPro" id="IPR036291">
    <property type="entry name" value="NAD(P)-bd_dom_sf"/>
</dbReference>
<evidence type="ECO:0000259" key="4">
    <source>
        <dbReference type="Pfam" id="PF22725"/>
    </source>
</evidence>
<evidence type="ECO:0000313" key="5">
    <source>
        <dbReference type="EMBL" id="MFC0624404.1"/>
    </source>
</evidence>
<dbReference type="Gene3D" id="3.40.50.720">
    <property type="entry name" value="NAD(P)-binding Rossmann-like Domain"/>
    <property type="match status" value="1"/>
</dbReference>
<evidence type="ECO:0000256" key="1">
    <source>
        <dbReference type="ARBA" id="ARBA00010928"/>
    </source>
</evidence>
<comment type="caution">
    <text evidence="5">The sequence shown here is derived from an EMBL/GenBank/DDBJ whole genome shotgun (WGS) entry which is preliminary data.</text>
</comment>
<dbReference type="PANTHER" id="PTHR42840">
    <property type="entry name" value="NAD(P)-BINDING ROSSMANN-FOLD SUPERFAMILY PROTEIN-RELATED"/>
    <property type="match status" value="1"/>
</dbReference>
<organism evidence="5 6">
    <name type="scientific">Kribbella deserti</name>
    <dbReference type="NCBI Taxonomy" id="1926257"/>
    <lineage>
        <taxon>Bacteria</taxon>
        <taxon>Bacillati</taxon>
        <taxon>Actinomycetota</taxon>
        <taxon>Actinomycetes</taxon>
        <taxon>Propionibacteriales</taxon>
        <taxon>Kribbellaceae</taxon>
        <taxon>Kribbella</taxon>
    </lineage>
</organism>
<evidence type="ECO:0000313" key="6">
    <source>
        <dbReference type="Proteomes" id="UP001589890"/>
    </source>
</evidence>
<dbReference type="PANTHER" id="PTHR42840:SF3">
    <property type="entry name" value="BINDING ROSSMANN FOLD OXIDOREDUCTASE, PUTATIVE (AFU_ORTHOLOGUE AFUA_2G10240)-RELATED"/>
    <property type="match status" value="1"/>
</dbReference>
<dbReference type="EMBL" id="JBHLTC010000011">
    <property type="protein sequence ID" value="MFC0624404.1"/>
    <property type="molecule type" value="Genomic_DNA"/>
</dbReference>
<dbReference type="RefSeq" id="WP_380045742.1">
    <property type="nucleotide sequence ID" value="NZ_JBHLTC010000011.1"/>
</dbReference>
<dbReference type="SUPFAM" id="SSF51735">
    <property type="entry name" value="NAD(P)-binding Rossmann-fold domains"/>
    <property type="match status" value="1"/>
</dbReference>
<keyword evidence="6" id="KW-1185">Reference proteome</keyword>
<proteinExistence type="inferred from homology"/>
<sequence>MRIGLVGAGRIGAFHAATLAALAAVEQVVITDAAPDRAEMVAKDLGAEFAPDVDSLLAMGLDGFVIAAATSAHADLIGKGLAARIPIFCEKPLAVDLAGTQAVVQAVEAGAVPVHIGFQRRFDFGYRKAAAAVKNGELGYIHTIRANTGDVSPPPAEYIPTSGGFFRDCNVHDFDALRFVTGREVVSVYATGANRGEAFFGEYGDVDSAAALLTLDDNTFVLVNGTRYNGAGHDVRMEILGSKGSLAVGLDDHTALTSAEAEVTFPAGPAHGTFMERFHPAYVAELTAFTEVVAGTREVPCTVRDALEAFRIAEACEISRRENRPVNLDEVGR</sequence>
<gene>
    <name evidence="5" type="ORF">ACFFGN_10060</name>
</gene>
<accession>A0ABV6QIE4</accession>
<keyword evidence="2" id="KW-0560">Oxidoreductase</keyword>
<dbReference type="SUPFAM" id="SSF55347">
    <property type="entry name" value="Glyceraldehyde-3-phosphate dehydrogenase-like, C-terminal domain"/>
    <property type="match status" value="1"/>
</dbReference>
<dbReference type="InterPro" id="IPR000683">
    <property type="entry name" value="Gfo/Idh/MocA-like_OxRdtase_N"/>
</dbReference>
<evidence type="ECO:0000256" key="2">
    <source>
        <dbReference type="ARBA" id="ARBA00023002"/>
    </source>
</evidence>
<feature type="domain" description="Gfo/Idh/MocA-like oxidoreductase N-terminal" evidence="3">
    <location>
        <begin position="1"/>
        <end position="118"/>
    </location>
</feature>
<dbReference type="InterPro" id="IPR055170">
    <property type="entry name" value="GFO_IDH_MocA-like_dom"/>
</dbReference>
<dbReference type="Proteomes" id="UP001589890">
    <property type="component" value="Unassembled WGS sequence"/>
</dbReference>